<feature type="transmembrane region" description="Helical" evidence="1">
    <location>
        <begin position="83"/>
        <end position="105"/>
    </location>
</feature>
<reference evidence="2" key="1">
    <citation type="submission" date="2017-05" db="EMBL/GenBank/DDBJ databases">
        <title>Complete and WGS of Bordetella genogroups.</title>
        <authorList>
            <person name="Spilker T."/>
            <person name="Lipuma J."/>
        </authorList>
    </citation>
    <scope>NUCLEOTIDE SEQUENCE</scope>
    <source>
        <strain evidence="2">AU21707</strain>
    </source>
</reference>
<dbReference type="AlphaFoldDB" id="A0A261R286"/>
<feature type="transmembrane region" description="Helical" evidence="1">
    <location>
        <begin position="164"/>
        <end position="189"/>
    </location>
</feature>
<dbReference type="RefSeq" id="WP_094847793.1">
    <property type="nucleotide sequence ID" value="NZ_NEVJ01000003.1"/>
</dbReference>
<gene>
    <name evidence="2" type="ORF">CAL26_15805</name>
</gene>
<comment type="caution">
    <text evidence="2">The sequence shown here is derived from an EMBL/GenBank/DDBJ whole genome shotgun (WGS) entry which is preliminary data.</text>
</comment>
<feature type="transmembrane region" description="Helical" evidence="1">
    <location>
        <begin position="31"/>
        <end position="52"/>
    </location>
</feature>
<sequence length="203" mass="22818">MTLFNREPGRRDQRDRRECTPDRLANLSHRMAGLTLVVMAALLALNIVNWIYPPYGPHGYGFSFGMTARWLSDSSIDPTQFPAWQTIGAMLITSVPLLVLMRGLAHLRALFRDYARGAYFSMRAGRHLAAVGRWIALWVVVQFLTEPVLSIWLTIRAEPGHHIVALSVDTSALVALFVAACIAIVGRILQRASEVYRENQQFV</sequence>
<keyword evidence="1" id="KW-0812">Transmembrane</keyword>
<evidence type="ECO:0000313" key="2">
    <source>
        <dbReference type="EMBL" id="OZI19119.1"/>
    </source>
</evidence>
<dbReference type="EMBL" id="NEVJ01000003">
    <property type="protein sequence ID" value="OZI19119.1"/>
    <property type="molecule type" value="Genomic_DNA"/>
</dbReference>
<dbReference type="Proteomes" id="UP000216857">
    <property type="component" value="Unassembled WGS sequence"/>
</dbReference>
<protein>
    <recommendedName>
        <fullName evidence="4">DUF2975 domain-containing protein</fullName>
    </recommendedName>
</protein>
<keyword evidence="1" id="KW-0472">Membrane</keyword>
<dbReference type="Pfam" id="PF11188">
    <property type="entry name" value="DUF2975"/>
    <property type="match status" value="1"/>
</dbReference>
<dbReference type="InterPro" id="IPR021354">
    <property type="entry name" value="DUF2975"/>
</dbReference>
<organism evidence="2 3">
    <name type="scientific">Bordetella genomosp. 9</name>
    <dbReference type="NCBI Taxonomy" id="1416803"/>
    <lineage>
        <taxon>Bacteria</taxon>
        <taxon>Pseudomonadati</taxon>
        <taxon>Pseudomonadota</taxon>
        <taxon>Betaproteobacteria</taxon>
        <taxon>Burkholderiales</taxon>
        <taxon>Alcaligenaceae</taxon>
        <taxon>Bordetella</taxon>
    </lineage>
</organism>
<evidence type="ECO:0008006" key="4">
    <source>
        <dbReference type="Google" id="ProtNLM"/>
    </source>
</evidence>
<name>A0A261R286_9BORD</name>
<proteinExistence type="predicted"/>
<feature type="transmembrane region" description="Helical" evidence="1">
    <location>
        <begin position="126"/>
        <end position="144"/>
    </location>
</feature>
<accession>A0A261R286</accession>
<dbReference type="OrthoDB" id="9014936at2"/>
<keyword evidence="3" id="KW-1185">Reference proteome</keyword>
<keyword evidence="1" id="KW-1133">Transmembrane helix</keyword>
<evidence type="ECO:0000313" key="3">
    <source>
        <dbReference type="Proteomes" id="UP000216857"/>
    </source>
</evidence>
<evidence type="ECO:0000256" key="1">
    <source>
        <dbReference type="SAM" id="Phobius"/>
    </source>
</evidence>